<name>A0ABR9IVG5_RHIVS</name>
<keyword evidence="2" id="KW-1185">Reference proteome</keyword>
<dbReference type="EMBL" id="JADBEC010000002">
    <property type="protein sequence ID" value="MBE1507113.1"/>
    <property type="molecule type" value="Genomic_DNA"/>
</dbReference>
<comment type="caution">
    <text evidence="1">The sequence shown here is derived from an EMBL/GenBank/DDBJ whole genome shotgun (WGS) entry which is preliminary data.</text>
</comment>
<evidence type="ECO:0000313" key="1">
    <source>
        <dbReference type="EMBL" id="MBE1507113.1"/>
    </source>
</evidence>
<reference evidence="1 2" key="1">
    <citation type="submission" date="2020-10" db="EMBL/GenBank/DDBJ databases">
        <title>Sequencing the genomes of 1000 actinobacteria strains.</title>
        <authorList>
            <person name="Klenk H.-P."/>
        </authorList>
    </citation>
    <scope>NUCLEOTIDE SEQUENCE [LARGE SCALE GENOMIC DNA]</scope>
    <source>
        <strain evidence="1 2">DSM 7307</strain>
    </source>
</reference>
<organism evidence="1 2">
    <name type="scientific">Rhizobium viscosum</name>
    <name type="common">Arthrobacter viscosus</name>
    <dbReference type="NCBI Taxonomy" id="1673"/>
    <lineage>
        <taxon>Bacteria</taxon>
        <taxon>Pseudomonadati</taxon>
        <taxon>Pseudomonadota</taxon>
        <taxon>Alphaproteobacteria</taxon>
        <taxon>Hyphomicrobiales</taxon>
        <taxon>Rhizobiaceae</taxon>
        <taxon>Rhizobium/Agrobacterium group</taxon>
        <taxon>Rhizobium</taxon>
    </lineage>
</organism>
<dbReference type="SUPFAM" id="SSF51695">
    <property type="entry name" value="PLC-like phosphodiesterases"/>
    <property type="match status" value="1"/>
</dbReference>
<protein>
    <submittedName>
        <fullName evidence="1">Glycerophosphoryl diester phosphodiesterase</fullName>
    </submittedName>
</protein>
<dbReference type="Gene3D" id="3.20.20.190">
    <property type="entry name" value="Phosphatidylinositol (PI) phosphodiesterase"/>
    <property type="match status" value="1"/>
</dbReference>
<evidence type="ECO:0000313" key="2">
    <source>
        <dbReference type="Proteomes" id="UP000620262"/>
    </source>
</evidence>
<sequence length="224" mass="24941">MMMILAHRGWWLAPQERNTLAAFDKAFAAGHGVELDVRDLNGELVISHDPATTGALPFARVLECYAANGAPGRLAINIKADGLCPALLPMLEQYGVTKRSFVFDASVPDLRPYLDSDIPVFTRYSEVELYPSFYERCEGVWVDSFAEKPASIERAIDDLRRGKYVAMVSPELHKRPHEAVWAAWSGALRQAAKSGLPLERLMICTDLPDAAEQSFAWMVEEEVT</sequence>
<accession>A0ABR9IVG5</accession>
<dbReference type="RefSeq" id="WP_192730897.1">
    <property type="nucleotide sequence ID" value="NZ_BAAAVL010000004.1"/>
</dbReference>
<dbReference type="Proteomes" id="UP000620262">
    <property type="component" value="Unassembled WGS sequence"/>
</dbReference>
<proteinExistence type="predicted"/>
<dbReference type="InterPro" id="IPR017946">
    <property type="entry name" value="PLC-like_Pdiesterase_TIM-brl"/>
</dbReference>
<gene>
    <name evidence="1" type="ORF">H4W29_004358</name>
</gene>